<dbReference type="PROSITE" id="PS50112">
    <property type="entry name" value="PAS"/>
    <property type="match status" value="1"/>
</dbReference>
<dbReference type="Proteomes" id="UP000057158">
    <property type="component" value="Chromosome"/>
</dbReference>
<feature type="domain" description="PAS" evidence="7">
    <location>
        <begin position="295"/>
        <end position="365"/>
    </location>
</feature>
<feature type="transmembrane region" description="Helical" evidence="6">
    <location>
        <begin position="13"/>
        <end position="33"/>
    </location>
</feature>
<dbReference type="GO" id="GO:0004673">
    <property type="term" value="F:protein histidine kinase activity"/>
    <property type="evidence" value="ECO:0007669"/>
    <property type="project" value="UniProtKB-EC"/>
</dbReference>
<dbReference type="AlphaFoldDB" id="A0A0M5IS98"/>
<sequence>MNLLRNRSLLSKINLTIAAILLLFFALSAWLGYRQQRAFILEDAVEKARLVASQAIRTREYLSAQLQIGGIVLSEQRYGMIPVVASNRIGLRVAEDLDYRIRQVSERYRNASNAPDPFESQTLKRFRETPALGEYFAITTDRGEPVFRYLQPFTAEESCLECHGDPKNAPAFLQRLYPLAKDQAYNYQIGEIIGAASVTIPMDRLYRQIWANVRHDVLYTGGVFLALITCLGILIRVVVTRPLARFGTVIGEVVRTGQFEEKLPRRGGDEIGVLIDGFNEMIDHLREKTRHLEESEKRYRVLTETARDGIISFLANGQIILFNHEAERMFGYSKAEVLGLGVDRLIHEDYAELHRLGVEAYLKEKGGAAVNKLNRLPGRRRDGTVLPLEFSLSVAESEGHLFYTAIVRLQG</sequence>
<keyword evidence="3" id="KW-0808">Transferase</keyword>
<dbReference type="SUPFAM" id="SSF55785">
    <property type="entry name" value="PYP-like sensor domain (PAS domain)"/>
    <property type="match status" value="1"/>
</dbReference>
<gene>
    <name evidence="9" type="ORF">DSOUD_3431</name>
</gene>
<dbReference type="InterPro" id="IPR035965">
    <property type="entry name" value="PAS-like_dom_sf"/>
</dbReference>
<dbReference type="SMART" id="SM00091">
    <property type="entry name" value="PAS"/>
    <property type="match status" value="1"/>
</dbReference>
<name>A0A0M5IS98_9BACT</name>
<dbReference type="PROSITE" id="PS50885">
    <property type="entry name" value="HAMP"/>
    <property type="match status" value="1"/>
</dbReference>
<proteinExistence type="predicted"/>
<dbReference type="RefSeq" id="WP_053552093.1">
    <property type="nucleotide sequence ID" value="NZ_CP010802.1"/>
</dbReference>
<evidence type="ECO:0000256" key="1">
    <source>
        <dbReference type="ARBA" id="ARBA00000085"/>
    </source>
</evidence>
<dbReference type="InterPro" id="IPR000014">
    <property type="entry name" value="PAS"/>
</dbReference>
<dbReference type="CDD" id="cd00130">
    <property type="entry name" value="PAS"/>
    <property type="match status" value="1"/>
</dbReference>
<dbReference type="Pfam" id="PF00989">
    <property type="entry name" value="PAS"/>
    <property type="match status" value="1"/>
</dbReference>
<dbReference type="STRING" id="1603606.DSOUD_3431"/>
<evidence type="ECO:0000313" key="10">
    <source>
        <dbReference type="Proteomes" id="UP000057158"/>
    </source>
</evidence>
<reference evidence="9 10" key="1">
    <citation type="submission" date="2015-07" db="EMBL/GenBank/DDBJ databases">
        <title>Isolation and Genomic Characterization of a Novel Halophilic Metal-Reducing Deltaproteobacterium from the Deep Subsurface.</title>
        <authorList>
            <person name="Badalamenti J.P."/>
            <person name="Summers Z.M."/>
            <person name="Gralnick J.A."/>
            <person name="Bond D.R."/>
        </authorList>
    </citation>
    <scope>NUCLEOTIDE SEQUENCE [LARGE SCALE GENOMIC DNA]</scope>
    <source>
        <strain evidence="9 10">WTL</strain>
    </source>
</reference>
<dbReference type="KEGG" id="des:DSOUD_3431"/>
<evidence type="ECO:0000256" key="6">
    <source>
        <dbReference type="SAM" id="Phobius"/>
    </source>
</evidence>
<feature type="domain" description="HAMP" evidence="8">
    <location>
        <begin position="237"/>
        <end position="290"/>
    </location>
</feature>
<organism evidence="9 10">
    <name type="scientific">Desulfuromonas soudanensis</name>
    <dbReference type="NCBI Taxonomy" id="1603606"/>
    <lineage>
        <taxon>Bacteria</taxon>
        <taxon>Pseudomonadati</taxon>
        <taxon>Thermodesulfobacteriota</taxon>
        <taxon>Desulfuromonadia</taxon>
        <taxon>Desulfuromonadales</taxon>
        <taxon>Desulfuromonadaceae</taxon>
        <taxon>Desulfuromonas</taxon>
    </lineage>
</organism>
<dbReference type="Gene3D" id="6.10.340.10">
    <property type="match status" value="1"/>
</dbReference>
<dbReference type="GO" id="GO:0016020">
    <property type="term" value="C:membrane"/>
    <property type="evidence" value="ECO:0007669"/>
    <property type="project" value="UniProtKB-SubCell"/>
</dbReference>
<dbReference type="Gene3D" id="3.30.450.290">
    <property type="match status" value="1"/>
</dbReference>
<evidence type="ECO:0000256" key="4">
    <source>
        <dbReference type="ARBA" id="ARBA00022777"/>
    </source>
</evidence>
<dbReference type="GO" id="GO:0030295">
    <property type="term" value="F:protein kinase activator activity"/>
    <property type="evidence" value="ECO:0007669"/>
    <property type="project" value="TreeGrafter"/>
</dbReference>
<protein>
    <recommendedName>
        <fullName evidence="2">histidine kinase</fullName>
        <ecNumber evidence="2">2.7.13.3</ecNumber>
    </recommendedName>
</protein>
<evidence type="ECO:0000256" key="2">
    <source>
        <dbReference type="ARBA" id="ARBA00012438"/>
    </source>
</evidence>
<keyword evidence="5 6" id="KW-0472">Membrane</keyword>
<evidence type="ECO:0000259" key="7">
    <source>
        <dbReference type="PROSITE" id="PS50112"/>
    </source>
</evidence>
<dbReference type="InterPro" id="IPR050351">
    <property type="entry name" value="BphY/WalK/GraS-like"/>
</dbReference>
<comment type="catalytic activity">
    <reaction evidence="1">
        <text>ATP + protein L-histidine = ADP + protein N-phospho-L-histidine.</text>
        <dbReference type="EC" id="2.7.13.3"/>
    </reaction>
</comment>
<dbReference type="GO" id="GO:0007234">
    <property type="term" value="P:osmosensory signaling via phosphorelay pathway"/>
    <property type="evidence" value="ECO:0007669"/>
    <property type="project" value="TreeGrafter"/>
</dbReference>
<keyword evidence="6" id="KW-1133">Transmembrane helix</keyword>
<dbReference type="PATRIC" id="fig|1603606.3.peg.3692"/>
<feature type="transmembrane region" description="Helical" evidence="6">
    <location>
        <begin position="217"/>
        <end position="239"/>
    </location>
</feature>
<dbReference type="NCBIfam" id="TIGR00229">
    <property type="entry name" value="sensory_box"/>
    <property type="match status" value="1"/>
</dbReference>
<dbReference type="EMBL" id="CP010802">
    <property type="protein sequence ID" value="ALC18148.1"/>
    <property type="molecule type" value="Genomic_DNA"/>
</dbReference>
<evidence type="ECO:0000259" key="8">
    <source>
        <dbReference type="PROSITE" id="PS50885"/>
    </source>
</evidence>
<dbReference type="PANTHER" id="PTHR42878">
    <property type="entry name" value="TWO-COMPONENT HISTIDINE KINASE"/>
    <property type="match status" value="1"/>
</dbReference>
<dbReference type="CDD" id="cd06225">
    <property type="entry name" value="HAMP"/>
    <property type="match status" value="1"/>
</dbReference>
<keyword evidence="6" id="KW-0812">Transmembrane</keyword>
<dbReference type="GO" id="GO:0006355">
    <property type="term" value="P:regulation of DNA-templated transcription"/>
    <property type="evidence" value="ECO:0007669"/>
    <property type="project" value="InterPro"/>
</dbReference>
<dbReference type="InterPro" id="IPR003660">
    <property type="entry name" value="HAMP_dom"/>
</dbReference>
<dbReference type="OrthoDB" id="9797588at2"/>
<dbReference type="SMART" id="SM00304">
    <property type="entry name" value="HAMP"/>
    <property type="match status" value="1"/>
</dbReference>
<dbReference type="PANTHER" id="PTHR42878:SF15">
    <property type="entry name" value="BACTERIOPHYTOCHROME"/>
    <property type="match status" value="1"/>
</dbReference>
<dbReference type="Pfam" id="PF00672">
    <property type="entry name" value="HAMP"/>
    <property type="match status" value="1"/>
</dbReference>
<keyword evidence="10" id="KW-1185">Reference proteome</keyword>
<accession>A0A0M5IS98</accession>
<dbReference type="GO" id="GO:0000156">
    <property type="term" value="F:phosphorelay response regulator activity"/>
    <property type="evidence" value="ECO:0007669"/>
    <property type="project" value="TreeGrafter"/>
</dbReference>
<dbReference type="EC" id="2.7.13.3" evidence="2"/>
<dbReference type="InterPro" id="IPR013767">
    <property type="entry name" value="PAS_fold"/>
</dbReference>
<dbReference type="Pfam" id="PF11845">
    <property type="entry name" value="Tll0287-like"/>
    <property type="match status" value="1"/>
</dbReference>
<evidence type="ECO:0000256" key="3">
    <source>
        <dbReference type="ARBA" id="ARBA00022679"/>
    </source>
</evidence>
<keyword evidence="4" id="KW-0418">Kinase</keyword>
<dbReference type="InterPro" id="IPR021796">
    <property type="entry name" value="Tll0287-like_dom"/>
</dbReference>
<evidence type="ECO:0000256" key="5">
    <source>
        <dbReference type="ARBA" id="ARBA00023136"/>
    </source>
</evidence>
<dbReference type="SUPFAM" id="SSF158472">
    <property type="entry name" value="HAMP domain-like"/>
    <property type="match status" value="1"/>
</dbReference>
<dbReference type="Gene3D" id="3.30.450.20">
    <property type="entry name" value="PAS domain"/>
    <property type="match status" value="1"/>
</dbReference>
<evidence type="ECO:0000313" key="9">
    <source>
        <dbReference type="EMBL" id="ALC18148.1"/>
    </source>
</evidence>